<dbReference type="InterPro" id="IPR055634">
    <property type="entry name" value="DUF7210"/>
</dbReference>
<feature type="domain" description="DUF7210" evidence="2">
    <location>
        <begin position="14"/>
        <end position="37"/>
    </location>
</feature>
<dbReference type="AlphaFoldDB" id="A0A9D1EXM1"/>
<dbReference type="Pfam" id="PF23843">
    <property type="entry name" value="DUF7210"/>
    <property type="match status" value="1"/>
</dbReference>
<comment type="caution">
    <text evidence="3">The sequence shown here is derived from an EMBL/GenBank/DDBJ whole genome shotgun (WGS) entry which is preliminary data.</text>
</comment>
<evidence type="ECO:0000256" key="1">
    <source>
        <dbReference type="SAM" id="MobiDB-lite"/>
    </source>
</evidence>
<reference evidence="3" key="1">
    <citation type="submission" date="2020-10" db="EMBL/GenBank/DDBJ databases">
        <authorList>
            <person name="Gilroy R."/>
        </authorList>
    </citation>
    <scope>NUCLEOTIDE SEQUENCE</scope>
    <source>
        <strain evidence="3">6276</strain>
    </source>
</reference>
<proteinExistence type="predicted"/>
<evidence type="ECO:0000313" key="4">
    <source>
        <dbReference type="Proteomes" id="UP000823928"/>
    </source>
</evidence>
<name>A0A9D1EXM1_9BACT</name>
<evidence type="ECO:0000259" key="2">
    <source>
        <dbReference type="Pfam" id="PF23843"/>
    </source>
</evidence>
<evidence type="ECO:0000313" key="3">
    <source>
        <dbReference type="EMBL" id="HIS35474.1"/>
    </source>
</evidence>
<reference evidence="3" key="2">
    <citation type="journal article" date="2021" name="PeerJ">
        <title>Extensive microbial diversity within the chicken gut microbiome revealed by metagenomics and culture.</title>
        <authorList>
            <person name="Gilroy R."/>
            <person name="Ravi A."/>
            <person name="Getino M."/>
            <person name="Pursley I."/>
            <person name="Horton D.L."/>
            <person name="Alikhan N.F."/>
            <person name="Baker D."/>
            <person name="Gharbi K."/>
            <person name="Hall N."/>
            <person name="Watson M."/>
            <person name="Adriaenssens E.M."/>
            <person name="Foster-Nyarko E."/>
            <person name="Jarju S."/>
            <person name="Secka A."/>
            <person name="Antonio M."/>
            <person name="Oren A."/>
            <person name="Chaudhuri R.R."/>
            <person name="La Ragione R."/>
            <person name="Hildebrand F."/>
            <person name="Pallen M.J."/>
        </authorList>
    </citation>
    <scope>NUCLEOTIDE SEQUENCE</scope>
    <source>
        <strain evidence="3">6276</strain>
    </source>
</reference>
<organism evidence="3 4">
    <name type="scientific">Candidatus Scatousia excrementigallinarum</name>
    <dbReference type="NCBI Taxonomy" id="2840935"/>
    <lineage>
        <taxon>Bacteria</taxon>
        <taxon>Candidatus Scatousia</taxon>
    </lineage>
</organism>
<gene>
    <name evidence="3" type="ORF">IAC10_02420</name>
</gene>
<sequence length="91" mass="10347">MINKYKVKHTSIMHNGRLYKEGSIIELSDEQAKRLEDFVDLVNKSLIKKQQKNQNVKMSVKTNVETKSEPAKTEEASKKNEVPDGGANDDK</sequence>
<accession>A0A9D1EXM1</accession>
<dbReference type="Proteomes" id="UP000823928">
    <property type="component" value="Unassembled WGS sequence"/>
</dbReference>
<feature type="compositionally biased region" description="Basic and acidic residues" evidence="1">
    <location>
        <begin position="64"/>
        <end position="91"/>
    </location>
</feature>
<feature type="compositionally biased region" description="Polar residues" evidence="1">
    <location>
        <begin position="52"/>
        <end position="63"/>
    </location>
</feature>
<feature type="region of interest" description="Disordered" evidence="1">
    <location>
        <begin position="50"/>
        <end position="91"/>
    </location>
</feature>
<dbReference type="EMBL" id="DVIU01000046">
    <property type="protein sequence ID" value="HIS35474.1"/>
    <property type="molecule type" value="Genomic_DNA"/>
</dbReference>
<protein>
    <recommendedName>
        <fullName evidence="2">DUF7210 domain-containing protein</fullName>
    </recommendedName>
</protein>